<keyword evidence="20" id="KW-1185">Reference proteome</keyword>
<feature type="binding site" evidence="16">
    <location>
        <position position="280"/>
    </location>
    <ligand>
        <name>substrate</name>
    </ligand>
</feature>
<keyword evidence="6 14" id="KW-0686">Riboflavin biosynthesis</keyword>
<comment type="similarity">
    <text evidence="4 14">In the N-terminal section; belongs to the cytidine and deoxycytidylate deaminase family.</text>
</comment>
<dbReference type="NCBIfam" id="TIGR00326">
    <property type="entry name" value="eubact_ribD"/>
    <property type="match status" value="1"/>
</dbReference>
<feature type="binding site" evidence="17">
    <location>
        <position position="89"/>
    </location>
    <ligand>
        <name>Zn(2+)</name>
        <dbReference type="ChEBI" id="CHEBI:29105"/>
        <note>catalytic</note>
    </ligand>
</feature>
<comment type="caution">
    <text evidence="19">The sequence shown here is derived from an EMBL/GenBank/DDBJ whole genome shotgun (WGS) entry which is preliminary data.</text>
</comment>
<feature type="binding site" evidence="16">
    <location>
        <position position="181"/>
    </location>
    <ligand>
        <name>substrate</name>
    </ligand>
</feature>
<dbReference type="AlphaFoldDB" id="A0A2A9E443"/>
<evidence type="ECO:0000313" key="19">
    <source>
        <dbReference type="EMBL" id="PFG33125.1"/>
    </source>
</evidence>
<evidence type="ECO:0000313" key="20">
    <source>
        <dbReference type="Proteomes" id="UP000225548"/>
    </source>
</evidence>
<dbReference type="EC" id="3.5.4.26" evidence="14"/>
<keyword evidence="8 14" id="KW-0862">Zinc</keyword>
<dbReference type="Gene3D" id="3.40.430.10">
    <property type="entry name" value="Dihydrofolate Reductase, subunit A"/>
    <property type="match status" value="1"/>
</dbReference>
<reference evidence="19 20" key="1">
    <citation type="submission" date="2017-10" db="EMBL/GenBank/DDBJ databases">
        <title>Sequencing the genomes of 1000 actinobacteria strains.</title>
        <authorList>
            <person name="Klenk H.-P."/>
        </authorList>
    </citation>
    <scope>NUCLEOTIDE SEQUENCE [LARGE SCALE GENOMIC DNA]</scope>
    <source>
        <strain evidence="19 20">DSM 18966</strain>
    </source>
</reference>
<evidence type="ECO:0000256" key="8">
    <source>
        <dbReference type="ARBA" id="ARBA00022833"/>
    </source>
</evidence>
<evidence type="ECO:0000256" key="14">
    <source>
        <dbReference type="PIRNR" id="PIRNR006769"/>
    </source>
</evidence>
<evidence type="ECO:0000256" key="10">
    <source>
        <dbReference type="ARBA" id="ARBA00023002"/>
    </source>
</evidence>
<protein>
    <recommendedName>
        <fullName evidence="14">Riboflavin biosynthesis protein RibD</fullName>
    </recommendedName>
    <domain>
        <recommendedName>
            <fullName evidence="14">Diaminohydroxyphosphoribosylaminopyrimidine deaminase</fullName>
            <shortName evidence="14">DRAP deaminase</shortName>
            <ecNumber evidence="14">3.5.4.26</ecNumber>
        </recommendedName>
        <alternativeName>
            <fullName evidence="14">Riboflavin-specific deaminase</fullName>
        </alternativeName>
    </domain>
    <domain>
        <recommendedName>
            <fullName evidence="14">5-amino-6-(5-phosphoribosylamino)uracil reductase</fullName>
            <ecNumber evidence="14">1.1.1.193</ecNumber>
        </recommendedName>
        <alternativeName>
            <fullName evidence="14">HTP reductase</fullName>
        </alternativeName>
    </domain>
</protein>
<evidence type="ECO:0000256" key="6">
    <source>
        <dbReference type="ARBA" id="ARBA00022619"/>
    </source>
</evidence>
<dbReference type="InterPro" id="IPR002734">
    <property type="entry name" value="RibDG_C"/>
</dbReference>
<feature type="binding site" evidence="16">
    <location>
        <position position="197"/>
    </location>
    <ligand>
        <name>substrate</name>
    </ligand>
</feature>
<dbReference type="PANTHER" id="PTHR38011:SF7">
    <property type="entry name" value="2,5-DIAMINO-6-RIBOSYLAMINO-4(3H)-PYRIMIDINONE 5'-PHOSPHATE REDUCTASE"/>
    <property type="match status" value="1"/>
</dbReference>
<comment type="catalytic activity">
    <reaction evidence="13 14">
        <text>2,5-diamino-6-hydroxy-4-(5-phosphoribosylamino)-pyrimidine + H2O + H(+) = 5-amino-6-(5-phospho-D-ribosylamino)uracil + NH4(+)</text>
        <dbReference type="Rhea" id="RHEA:21868"/>
        <dbReference type="ChEBI" id="CHEBI:15377"/>
        <dbReference type="ChEBI" id="CHEBI:15378"/>
        <dbReference type="ChEBI" id="CHEBI:28938"/>
        <dbReference type="ChEBI" id="CHEBI:58453"/>
        <dbReference type="ChEBI" id="CHEBI:58614"/>
        <dbReference type="EC" id="3.5.4.26"/>
    </reaction>
</comment>
<sequence length="359" mass="37187">MDANRLTVESAMRRALDLAARGPVHGPNPQVGCVLLAPSVREDDVRAVLAEGWHRGAGTAHAEVDALAQAAKRGVDVRGATAVVSLEPCNHVGRTGPCSVALVAASVVQVVYAVADPNPSAAGGAEHLRAHGVAVRGGLLADEGEELLRIWLTSARRGTPYVTLKTATSLDGCVAAADGSSRWITGSAAREHAHEVRAGIDAIAVGTGTLLADDPSLTARTPHGALAVHQPLRVVVGEREIPTGARIHGPGGEVVHVRSRDIHDVLAVLGARDVRHLLVEGGPALATAFLRAGAVDELHSYVAPMLVGSGRRAVTDLGGRSLDDALRFRTVHTRQLGDDVLVVSRAHPAGAVVDRAKES</sequence>
<dbReference type="Pfam" id="PF01872">
    <property type="entry name" value="RibD_C"/>
    <property type="match status" value="1"/>
</dbReference>
<feature type="binding site" evidence="16">
    <location>
        <position position="220"/>
    </location>
    <ligand>
        <name>substrate</name>
    </ligand>
</feature>
<dbReference type="InterPro" id="IPR016192">
    <property type="entry name" value="APOBEC/CMP_deaminase_Zn-bd"/>
</dbReference>
<evidence type="ECO:0000259" key="18">
    <source>
        <dbReference type="PROSITE" id="PS51747"/>
    </source>
</evidence>
<dbReference type="GO" id="GO:0008703">
    <property type="term" value="F:5-amino-6-(5-phosphoribosylamino)uracil reductase activity"/>
    <property type="evidence" value="ECO:0007669"/>
    <property type="project" value="UniProtKB-EC"/>
</dbReference>
<keyword evidence="11" id="KW-0511">Multifunctional enzyme</keyword>
<dbReference type="RefSeq" id="WP_245862134.1">
    <property type="nucleotide sequence ID" value="NZ_PDJG01000001.1"/>
</dbReference>
<comment type="cofactor">
    <cofactor evidence="14 17">
        <name>Zn(2+)</name>
        <dbReference type="ChEBI" id="CHEBI:29105"/>
    </cofactor>
    <text evidence="14 17">Binds 1 zinc ion.</text>
</comment>
<feature type="domain" description="CMP/dCMP-type deaminase" evidence="18">
    <location>
        <begin position="6"/>
        <end position="136"/>
    </location>
</feature>
<dbReference type="InterPro" id="IPR050765">
    <property type="entry name" value="Riboflavin_Biosynth_HTPR"/>
</dbReference>
<comment type="similarity">
    <text evidence="5 14">In the C-terminal section; belongs to the HTP reductase family.</text>
</comment>
<dbReference type="Proteomes" id="UP000225548">
    <property type="component" value="Unassembled WGS sequence"/>
</dbReference>
<evidence type="ECO:0000256" key="16">
    <source>
        <dbReference type="PIRSR" id="PIRSR006769-2"/>
    </source>
</evidence>
<dbReference type="InterPro" id="IPR024072">
    <property type="entry name" value="DHFR-like_dom_sf"/>
</dbReference>
<feature type="binding site" evidence="17">
    <location>
        <position position="98"/>
    </location>
    <ligand>
        <name>Zn(2+)</name>
        <dbReference type="ChEBI" id="CHEBI:29105"/>
        <note>catalytic</note>
    </ligand>
</feature>
<evidence type="ECO:0000256" key="3">
    <source>
        <dbReference type="ARBA" id="ARBA00004910"/>
    </source>
</evidence>
<evidence type="ECO:0000256" key="15">
    <source>
        <dbReference type="PIRSR" id="PIRSR006769-1"/>
    </source>
</evidence>
<feature type="binding site" evidence="16">
    <location>
        <position position="167"/>
    </location>
    <ligand>
        <name>substrate</name>
    </ligand>
</feature>
<evidence type="ECO:0000256" key="5">
    <source>
        <dbReference type="ARBA" id="ARBA00007417"/>
    </source>
</evidence>
<comment type="pathway">
    <text evidence="2 14">Cofactor biosynthesis; riboflavin biosynthesis; 5-amino-6-(D-ribitylamino)uracil from GTP: step 2/4.</text>
</comment>
<dbReference type="EC" id="1.1.1.193" evidence="14"/>
<proteinExistence type="inferred from homology"/>
<evidence type="ECO:0000256" key="9">
    <source>
        <dbReference type="ARBA" id="ARBA00022857"/>
    </source>
</evidence>
<evidence type="ECO:0000256" key="17">
    <source>
        <dbReference type="PIRSR" id="PIRSR006769-3"/>
    </source>
</evidence>
<dbReference type="Pfam" id="PF00383">
    <property type="entry name" value="dCMP_cyt_deam_1"/>
    <property type="match status" value="1"/>
</dbReference>
<dbReference type="GO" id="GO:0008270">
    <property type="term" value="F:zinc ion binding"/>
    <property type="evidence" value="ECO:0007669"/>
    <property type="project" value="InterPro"/>
</dbReference>
<feature type="binding site" evidence="17">
    <location>
        <position position="61"/>
    </location>
    <ligand>
        <name>Zn(2+)</name>
        <dbReference type="ChEBI" id="CHEBI:29105"/>
        <note>catalytic</note>
    </ligand>
</feature>
<comment type="pathway">
    <text evidence="3 14">Cofactor biosynthesis; riboflavin biosynthesis; 5-amino-6-(D-ribitylamino)uracil from GTP: step 3/4.</text>
</comment>
<feature type="binding site" evidence="16">
    <location>
        <position position="217"/>
    </location>
    <ligand>
        <name>substrate</name>
    </ligand>
</feature>
<feature type="active site" description="Proton donor" evidence="15">
    <location>
        <position position="63"/>
    </location>
</feature>
<evidence type="ECO:0000256" key="7">
    <source>
        <dbReference type="ARBA" id="ARBA00022723"/>
    </source>
</evidence>
<dbReference type="PANTHER" id="PTHR38011">
    <property type="entry name" value="DIHYDROFOLATE REDUCTASE FAMILY PROTEIN (AFU_ORTHOLOGUE AFUA_8G06820)"/>
    <property type="match status" value="1"/>
</dbReference>
<evidence type="ECO:0000256" key="12">
    <source>
        <dbReference type="ARBA" id="ARBA00049861"/>
    </source>
</evidence>
<dbReference type="PROSITE" id="PS00903">
    <property type="entry name" value="CYT_DCMP_DEAMINASES_1"/>
    <property type="match status" value="1"/>
</dbReference>
<dbReference type="EMBL" id="PDJG01000001">
    <property type="protein sequence ID" value="PFG33125.1"/>
    <property type="molecule type" value="Genomic_DNA"/>
</dbReference>
<organism evidence="19 20">
    <name type="scientific">Sanguibacter antarcticus</name>
    <dbReference type="NCBI Taxonomy" id="372484"/>
    <lineage>
        <taxon>Bacteria</taxon>
        <taxon>Bacillati</taxon>
        <taxon>Actinomycetota</taxon>
        <taxon>Actinomycetes</taxon>
        <taxon>Micrococcales</taxon>
        <taxon>Sanguibacteraceae</taxon>
        <taxon>Sanguibacter</taxon>
    </lineage>
</organism>
<dbReference type="SUPFAM" id="SSF53927">
    <property type="entry name" value="Cytidine deaminase-like"/>
    <property type="match status" value="1"/>
</dbReference>
<dbReference type="PROSITE" id="PS51747">
    <property type="entry name" value="CYT_DCMP_DEAMINASES_2"/>
    <property type="match status" value="1"/>
</dbReference>
<evidence type="ECO:0000256" key="1">
    <source>
        <dbReference type="ARBA" id="ARBA00002151"/>
    </source>
</evidence>
<keyword evidence="7 14" id="KW-0479">Metal-binding</keyword>
<evidence type="ECO:0000256" key="4">
    <source>
        <dbReference type="ARBA" id="ARBA00005259"/>
    </source>
</evidence>
<dbReference type="InterPro" id="IPR016193">
    <property type="entry name" value="Cytidine_deaminase-like"/>
</dbReference>
<name>A0A2A9E443_9MICO</name>
<comment type="catalytic activity">
    <reaction evidence="12 14">
        <text>5-amino-6-(5-phospho-D-ribitylamino)uracil + NADP(+) = 5-amino-6-(5-phospho-D-ribosylamino)uracil + NADPH + H(+)</text>
        <dbReference type="Rhea" id="RHEA:17845"/>
        <dbReference type="ChEBI" id="CHEBI:15378"/>
        <dbReference type="ChEBI" id="CHEBI:57783"/>
        <dbReference type="ChEBI" id="CHEBI:58349"/>
        <dbReference type="ChEBI" id="CHEBI:58421"/>
        <dbReference type="ChEBI" id="CHEBI:58453"/>
        <dbReference type="EC" id="1.1.1.193"/>
    </reaction>
</comment>
<dbReference type="SUPFAM" id="SSF53597">
    <property type="entry name" value="Dihydrofolate reductase-like"/>
    <property type="match status" value="1"/>
</dbReference>
<feature type="binding site" evidence="16">
    <location>
        <position position="209"/>
    </location>
    <ligand>
        <name>NADP(+)</name>
        <dbReference type="ChEBI" id="CHEBI:58349"/>
    </ligand>
</feature>
<feature type="binding site" evidence="16">
    <location>
        <begin position="282"/>
        <end position="288"/>
    </location>
    <ligand>
        <name>NADP(+)</name>
        <dbReference type="ChEBI" id="CHEBI:58349"/>
    </ligand>
</feature>
<evidence type="ECO:0000256" key="11">
    <source>
        <dbReference type="ARBA" id="ARBA00023268"/>
    </source>
</evidence>
<dbReference type="PIRSF" id="PIRSF006769">
    <property type="entry name" value="RibD"/>
    <property type="match status" value="1"/>
</dbReference>
<evidence type="ECO:0000256" key="2">
    <source>
        <dbReference type="ARBA" id="ARBA00004882"/>
    </source>
</evidence>
<keyword evidence="10 14" id="KW-0560">Oxidoreductase</keyword>
<gene>
    <name evidence="19" type="ORF">ATL42_0985</name>
</gene>
<dbReference type="InterPro" id="IPR004794">
    <property type="entry name" value="Eubact_RibD"/>
</dbReference>
<dbReference type="Gene3D" id="3.40.140.10">
    <property type="entry name" value="Cytidine Deaminase, domain 2"/>
    <property type="match status" value="1"/>
</dbReference>
<dbReference type="GO" id="GO:0008835">
    <property type="term" value="F:diaminohydroxyphosphoribosylaminopyrimidine deaminase activity"/>
    <property type="evidence" value="ECO:0007669"/>
    <property type="project" value="UniProtKB-EC"/>
</dbReference>
<feature type="binding site" evidence="16">
    <location>
        <position position="183"/>
    </location>
    <ligand>
        <name>substrate</name>
    </ligand>
</feature>
<dbReference type="CDD" id="cd01284">
    <property type="entry name" value="Riboflavin_deaminase-reductase"/>
    <property type="match status" value="1"/>
</dbReference>
<feature type="binding site" evidence="16">
    <location>
        <position position="213"/>
    </location>
    <ligand>
        <name>NADP(+)</name>
        <dbReference type="ChEBI" id="CHEBI:58349"/>
    </ligand>
</feature>
<evidence type="ECO:0000256" key="13">
    <source>
        <dbReference type="ARBA" id="ARBA00049886"/>
    </source>
</evidence>
<accession>A0A2A9E443</accession>
<dbReference type="InterPro" id="IPR002125">
    <property type="entry name" value="CMP_dCMP_dom"/>
</dbReference>
<keyword evidence="9 14" id="KW-0521">NADP</keyword>
<dbReference type="GO" id="GO:0009231">
    <property type="term" value="P:riboflavin biosynthetic process"/>
    <property type="evidence" value="ECO:0007669"/>
    <property type="project" value="UniProtKB-UniPathway"/>
</dbReference>
<comment type="function">
    <text evidence="1 14">Converts 2,5-diamino-6-(ribosylamino)-4(3h)-pyrimidinone 5'-phosphate into 5-amino-6-(ribosylamino)-2,4(1h,3h)-pyrimidinedione 5'-phosphate.</text>
</comment>
<dbReference type="UniPathway" id="UPA00275">
    <property type="reaction ID" value="UER00401"/>
</dbReference>
<keyword evidence="14" id="KW-0378">Hydrolase</keyword>